<sequence length="172" mass="19221">MELRVKVATQTKFFVYPIFTRMIKATSTEGIFLGSAGKVESEDKELQLQATQIALYDEGLRAERKKMRVREFEARKEKLTQGTSLMEMVLVQPRTVGNVSTKCSFTTTPFCKDSPVEFDTDIRCADLGEEAGYANAKGEISVGADVVENGEEIQEDREGFFEAVTMFTKSMG</sequence>
<evidence type="ECO:0000313" key="1">
    <source>
        <dbReference type="EMBL" id="PMD32880.1"/>
    </source>
</evidence>
<name>A0A2J6R2Y4_HYAVF</name>
<protein>
    <submittedName>
        <fullName evidence="1">Uncharacterized protein</fullName>
    </submittedName>
</protein>
<dbReference type="AlphaFoldDB" id="A0A2J6R2Y4"/>
<gene>
    <name evidence="1" type="ORF">L207DRAFT_535610</name>
</gene>
<evidence type="ECO:0000313" key="2">
    <source>
        <dbReference type="Proteomes" id="UP000235786"/>
    </source>
</evidence>
<dbReference type="Proteomes" id="UP000235786">
    <property type="component" value="Unassembled WGS sequence"/>
</dbReference>
<keyword evidence="2" id="KW-1185">Reference proteome</keyword>
<accession>A0A2J6R2Y4</accession>
<dbReference type="EMBL" id="KZ613957">
    <property type="protein sequence ID" value="PMD32880.1"/>
    <property type="molecule type" value="Genomic_DNA"/>
</dbReference>
<reference evidence="1 2" key="1">
    <citation type="submission" date="2016-04" db="EMBL/GenBank/DDBJ databases">
        <title>A degradative enzymes factory behind the ericoid mycorrhizal symbiosis.</title>
        <authorList>
            <consortium name="DOE Joint Genome Institute"/>
            <person name="Martino E."/>
            <person name="Morin E."/>
            <person name="Grelet G."/>
            <person name="Kuo A."/>
            <person name="Kohler A."/>
            <person name="Daghino S."/>
            <person name="Barry K."/>
            <person name="Choi C."/>
            <person name="Cichocki N."/>
            <person name="Clum A."/>
            <person name="Copeland A."/>
            <person name="Hainaut M."/>
            <person name="Haridas S."/>
            <person name="Labutti K."/>
            <person name="Lindquist E."/>
            <person name="Lipzen A."/>
            <person name="Khouja H.-R."/>
            <person name="Murat C."/>
            <person name="Ohm R."/>
            <person name="Olson A."/>
            <person name="Spatafora J."/>
            <person name="Veneault-Fourrey C."/>
            <person name="Henrissat B."/>
            <person name="Grigoriev I."/>
            <person name="Martin F."/>
            <person name="Perotto S."/>
        </authorList>
    </citation>
    <scope>NUCLEOTIDE SEQUENCE [LARGE SCALE GENOMIC DNA]</scope>
    <source>
        <strain evidence="1 2">F</strain>
    </source>
</reference>
<proteinExistence type="predicted"/>
<organism evidence="1 2">
    <name type="scientific">Hyaloscypha variabilis (strain UAMH 11265 / GT02V1 / F)</name>
    <name type="common">Meliniomyces variabilis</name>
    <dbReference type="NCBI Taxonomy" id="1149755"/>
    <lineage>
        <taxon>Eukaryota</taxon>
        <taxon>Fungi</taxon>
        <taxon>Dikarya</taxon>
        <taxon>Ascomycota</taxon>
        <taxon>Pezizomycotina</taxon>
        <taxon>Leotiomycetes</taxon>
        <taxon>Helotiales</taxon>
        <taxon>Hyaloscyphaceae</taxon>
        <taxon>Hyaloscypha</taxon>
        <taxon>Hyaloscypha variabilis</taxon>
    </lineage>
</organism>